<feature type="region of interest" description="Disordered" evidence="1">
    <location>
        <begin position="141"/>
        <end position="161"/>
    </location>
</feature>
<dbReference type="RefSeq" id="WP_101538210.1">
    <property type="nucleotide sequence ID" value="NZ_MXAV01000036.1"/>
</dbReference>
<dbReference type="OrthoDB" id="7107850at2"/>
<proteinExistence type="predicted"/>
<name>A0A2I1DKR5_9PROT</name>
<protein>
    <submittedName>
        <fullName evidence="2">Uncharacterized protein</fullName>
    </submittedName>
</protein>
<evidence type="ECO:0000256" key="1">
    <source>
        <dbReference type="SAM" id="MobiDB-lite"/>
    </source>
</evidence>
<organism evidence="2 3">
    <name type="scientific">Acidithiobacillus marinus</name>
    <dbReference type="NCBI Taxonomy" id="187490"/>
    <lineage>
        <taxon>Bacteria</taxon>
        <taxon>Pseudomonadati</taxon>
        <taxon>Pseudomonadota</taxon>
        <taxon>Acidithiobacillia</taxon>
        <taxon>Acidithiobacillales</taxon>
        <taxon>Acidithiobacillaceae</taxon>
        <taxon>Acidithiobacillus</taxon>
    </lineage>
</organism>
<dbReference type="Proteomes" id="UP000234329">
    <property type="component" value="Unassembled WGS sequence"/>
</dbReference>
<comment type="caution">
    <text evidence="2">The sequence shown here is derived from an EMBL/GenBank/DDBJ whole genome shotgun (WGS) entry which is preliminary data.</text>
</comment>
<evidence type="ECO:0000313" key="3">
    <source>
        <dbReference type="Proteomes" id="UP000234329"/>
    </source>
</evidence>
<gene>
    <name evidence="2" type="ORF">B1757_10175</name>
</gene>
<sequence>MEKEDKLILDWHCSMESSADYLPMDALCAGVAYQIWARNAYVGIWLPAEQGFLISRYKMGATPRLFVEWHWDGGKPTGTVKPVCVLEPCPMELPERLTEPTAQESNDFCAWLDALETQYPLFPGVDTVAMRRDAALRWQQRQAEARRNPSDRPRVWTLESR</sequence>
<dbReference type="EMBL" id="MXAV01000036">
    <property type="protein sequence ID" value="PKY10451.1"/>
    <property type="molecule type" value="Genomic_DNA"/>
</dbReference>
<dbReference type="InParanoid" id="A0A2I1DKR5"/>
<reference evidence="2 3" key="1">
    <citation type="submission" date="2017-03" db="EMBL/GenBank/DDBJ databases">
        <title>Draft genime sequence of the acidophilic sulfur-oxidizing bacterium Acidithiobacillus sp. SH, isolated from seawater.</title>
        <authorList>
            <person name="Sharmin S."/>
            <person name="Tokuhisa M."/>
            <person name="Kanao T."/>
            <person name="Kamimura K."/>
        </authorList>
    </citation>
    <scope>NUCLEOTIDE SEQUENCE [LARGE SCALE GENOMIC DNA]</scope>
    <source>
        <strain evidence="2 3">SH</strain>
    </source>
</reference>
<feature type="compositionally biased region" description="Basic and acidic residues" evidence="1">
    <location>
        <begin position="143"/>
        <end position="161"/>
    </location>
</feature>
<dbReference type="AlphaFoldDB" id="A0A2I1DKR5"/>
<accession>A0A2I1DKR5</accession>
<evidence type="ECO:0000313" key="2">
    <source>
        <dbReference type="EMBL" id="PKY10451.1"/>
    </source>
</evidence>
<keyword evidence="3" id="KW-1185">Reference proteome</keyword>